<dbReference type="PANTHER" id="PTHR45168:SF3">
    <property type="entry name" value="DNAJ HEAT SHOCK PROTEIN FAMILY (HSP40) MEMBER B2"/>
    <property type="match status" value="1"/>
</dbReference>
<accession>A0A8C9XQV1</accession>
<dbReference type="PRINTS" id="PR00625">
    <property type="entry name" value="JDOMAIN"/>
</dbReference>
<dbReference type="InterPro" id="IPR043183">
    <property type="entry name" value="DNJB2/6-like"/>
</dbReference>
<evidence type="ECO:0000313" key="3">
    <source>
        <dbReference type="Ensembl" id="ENSSLUP00000012782.1"/>
    </source>
</evidence>
<dbReference type="SMART" id="SM00271">
    <property type="entry name" value="DnaJ"/>
    <property type="match status" value="1"/>
</dbReference>
<dbReference type="CDD" id="cd06257">
    <property type="entry name" value="DnaJ"/>
    <property type="match status" value="1"/>
</dbReference>
<name>A0A8C9XQV1_SANLU</name>
<sequence>MPNRHSIAPPHPPLVIALCIFSSYRAALARCKLGMAKVSHYRKLALRWHPDKNPENKEEAEKKFKELSEAYEVLSDANKRSTYDRYGKEGLTGSGHFHNGNHFHEPFTFRNPDDVFREFFGGRDPFADFFGKSHYFSVKKLVRHYVCHCFS</sequence>
<dbReference type="InterPro" id="IPR001623">
    <property type="entry name" value="DnaJ_domain"/>
</dbReference>
<dbReference type="InterPro" id="IPR036869">
    <property type="entry name" value="J_dom_sf"/>
</dbReference>
<evidence type="ECO:0000256" key="1">
    <source>
        <dbReference type="ARBA" id="ARBA00023186"/>
    </source>
</evidence>
<keyword evidence="1" id="KW-0143">Chaperone</keyword>
<dbReference type="Gene3D" id="1.10.287.110">
    <property type="entry name" value="DnaJ domain"/>
    <property type="match status" value="1"/>
</dbReference>
<dbReference type="InterPro" id="IPR018253">
    <property type="entry name" value="DnaJ_domain_CS"/>
</dbReference>
<reference evidence="3" key="2">
    <citation type="submission" date="2025-09" db="UniProtKB">
        <authorList>
            <consortium name="Ensembl"/>
        </authorList>
    </citation>
    <scope>IDENTIFICATION</scope>
</reference>
<dbReference type="AlphaFoldDB" id="A0A8C9XQV1"/>
<feature type="domain" description="J" evidence="2">
    <location>
        <begin position="19"/>
        <end position="87"/>
    </location>
</feature>
<reference evidence="3" key="1">
    <citation type="submission" date="2025-08" db="UniProtKB">
        <authorList>
            <consortium name="Ensembl"/>
        </authorList>
    </citation>
    <scope>IDENTIFICATION</scope>
</reference>
<dbReference type="Pfam" id="PF00226">
    <property type="entry name" value="DnaJ"/>
    <property type="match status" value="1"/>
</dbReference>
<organism evidence="3 4">
    <name type="scientific">Sander lucioperca</name>
    <name type="common">Pike-perch</name>
    <name type="synonym">Perca lucioperca</name>
    <dbReference type="NCBI Taxonomy" id="283035"/>
    <lineage>
        <taxon>Eukaryota</taxon>
        <taxon>Metazoa</taxon>
        <taxon>Chordata</taxon>
        <taxon>Craniata</taxon>
        <taxon>Vertebrata</taxon>
        <taxon>Euteleostomi</taxon>
        <taxon>Actinopterygii</taxon>
        <taxon>Neopterygii</taxon>
        <taxon>Teleostei</taxon>
        <taxon>Neoteleostei</taxon>
        <taxon>Acanthomorphata</taxon>
        <taxon>Eupercaria</taxon>
        <taxon>Perciformes</taxon>
        <taxon>Percoidei</taxon>
        <taxon>Percidae</taxon>
        <taxon>Luciopercinae</taxon>
        <taxon>Sander</taxon>
    </lineage>
</organism>
<dbReference type="PROSITE" id="PS00636">
    <property type="entry name" value="DNAJ_1"/>
    <property type="match status" value="1"/>
</dbReference>
<evidence type="ECO:0000259" key="2">
    <source>
        <dbReference type="PROSITE" id="PS50076"/>
    </source>
</evidence>
<dbReference type="PANTHER" id="PTHR45168">
    <property type="entry name" value="DNAJ HOMOLOG SUBFAMILY B MEMBER 2"/>
    <property type="match status" value="1"/>
</dbReference>
<dbReference type="GeneTree" id="ENSGT00940000167284"/>
<dbReference type="Proteomes" id="UP000694568">
    <property type="component" value="Unplaced"/>
</dbReference>
<dbReference type="SUPFAM" id="SSF46565">
    <property type="entry name" value="Chaperone J-domain"/>
    <property type="match status" value="1"/>
</dbReference>
<dbReference type="GO" id="GO:0051082">
    <property type="term" value="F:unfolded protein binding"/>
    <property type="evidence" value="ECO:0007669"/>
    <property type="project" value="InterPro"/>
</dbReference>
<dbReference type="GO" id="GO:0030544">
    <property type="term" value="F:Hsp70 protein binding"/>
    <property type="evidence" value="ECO:0007669"/>
    <property type="project" value="InterPro"/>
</dbReference>
<keyword evidence="4" id="KW-1185">Reference proteome</keyword>
<proteinExistence type="predicted"/>
<evidence type="ECO:0000313" key="4">
    <source>
        <dbReference type="Proteomes" id="UP000694568"/>
    </source>
</evidence>
<dbReference type="PROSITE" id="PS50076">
    <property type="entry name" value="DNAJ_2"/>
    <property type="match status" value="1"/>
</dbReference>
<protein>
    <submittedName>
        <fullName evidence="3">DnaJ heat shock protein family (Hsp40) member B6a</fullName>
    </submittedName>
</protein>
<dbReference type="Ensembl" id="ENSSLUT00000013213.1">
    <property type="protein sequence ID" value="ENSSLUP00000012782.1"/>
    <property type="gene ID" value="ENSSLUG00000006055.1"/>
</dbReference>